<dbReference type="Gene3D" id="3.55.50.30">
    <property type="match status" value="1"/>
</dbReference>
<name>A0A1H4FTT6_9BACT</name>
<organism evidence="4 5">
    <name type="scientific">Alistipes timonensis JC136</name>
    <dbReference type="NCBI Taxonomy" id="1033731"/>
    <lineage>
        <taxon>Bacteria</taxon>
        <taxon>Pseudomonadati</taxon>
        <taxon>Bacteroidota</taxon>
        <taxon>Bacteroidia</taxon>
        <taxon>Bacteroidales</taxon>
        <taxon>Rikenellaceae</taxon>
        <taxon>Alistipes</taxon>
    </lineage>
</organism>
<dbReference type="Pfam" id="PF16344">
    <property type="entry name" value="FecR_C"/>
    <property type="match status" value="1"/>
</dbReference>
<evidence type="ECO:0000259" key="2">
    <source>
        <dbReference type="Pfam" id="PF04773"/>
    </source>
</evidence>
<dbReference type="AlphaFoldDB" id="A0A1H4FTT6"/>
<feature type="domain" description="FecR protein" evidence="2">
    <location>
        <begin position="187"/>
        <end position="281"/>
    </location>
</feature>
<keyword evidence="1" id="KW-1133">Transmembrane helix</keyword>
<keyword evidence="5" id="KW-1185">Reference proteome</keyword>
<sequence length="396" mass="43736">MIDNSELLEHWTELFIGYLNGTLSESEAAEFEELTRDPHFAALRERLTTSGYIADRMAEYDAFDAHGAFGRFRTAAGLGKPAGTLRRWAVAATGIAAAVVIAAGIAFLTHPQPDERERTLQLADAIYPAPDKVTLTLADGRKLQLDEQAEKQIEGVGRISYGTEGVKYEAAPEVAEQAGEVPLYNELSVPEGSKCLITLEDGTRVWLNARSTLRYPVKFTAGERRVELSGEGLFDVTHNPERPFIVEADKATMTVRGTKFNVRDFNDEGMASTTLLEGCVEVGNRSGTVTLAPGMQSRTRGAAEALDVREVDPTAYTAWTEDKIAFYNADLEEVLADIRRWYRVEMQVNVDPAQYALTGKIPRDFSLAQVIDLLEAITDLELVMPDEKTLIVNKKQ</sequence>
<accession>A0A1H4FTT6</accession>
<dbReference type="InterPro" id="IPR012373">
    <property type="entry name" value="Ferrdict_sens_TM"/>
</dbReference>
<dbReference type="Proteomes" id="UP000183253">
    <property type="component" value="Unassembled WGS sequence"/>
</dbReference>
<evidence type="ECO:0000313" key="4">
    <source>
        <dbReference type="EMBL" id="SEA99932.1"/>
    </source>
</evidence>
<dbReference type="InterPro" id="IPR032508">
    <property type="entry name" value="FecR_C"/>
</dbReference>
<evidence type="ECO:0000313" key="5">
    <source>
        <dbReference type="Proteomes" id="UP000183253"/>
    </source>
</evidence>
<evidence type="ECO:0000256" key="1">
    <source>
        <dbReference type="SAM" id="Phobius"/>
    </source>
</evidence>
<proteinExistence type="predicted"/>
<dbReference type="PANTHER" id="PTHR30273:SF2">
    <property type="entry name" value="PROTEIN FECR"/>
    <property type="match status" value="1"/>
</dbReference>
<dbReference type="InterPro" id="IPR006860">
    <property type="entry name" value="FecR"/>
</dbReference>
<dbReference type="Pfam" id="PF04773">
    <property type="entry name" value="FecR"/>
    <property type="match status" value="1"/>
</dbReference>
<dbReference type="PANTHER" id="PTHR30273">
    <property type="entry name" value="PERIPLASMIC SIGNAL SENSOR AND SIGMA FACTOR ACTIVATOR FECR-RELATED"/>
    <property type="match status" value="1"/>
</dbReference>
<evidence type="ECO:0000259" key="3">
    <source>
        <dbReference type="Pfam" id="PF16344"/>
    </source>
</evidence>
<reference evidence="4 5" key="1">
    <citation type="submission" date="2016-10" db="EMBL/GenBank/DDBJ databases">
        <authorList>
            <person name="de Groot N.N."/>
        </authorList>
    </citation>
    <scope>NUCLEOTIDE SEQUENCE [LARGE SCALE GENOMIC DNA]</scope>
    <source>
        <strain evidence="4 5">DSM 25383</strain>
    </source>
</reference>
<dbReference type="EMBL" id="FNRI01000012">
    <property type="protein sequence ID" value="SEA99932.1"/>
    <property type="molecule type" value="Genomic_DNA"/>
</dbReference>
<protein>
    <submittedName>
        <fullName evidence="4">FecR family protein</fullName>
    </submittedName>
</protein>
<dbReference type="Gene3D" id="2.60.120.1440">
    <property type="match status" value="1"/>
</dbReference>
<feature type="domain" description="Protein FecR C-terminal" evidence="3">
    <location>
        <begin position="324"/>
        <end position="383"/>
    </location>
</feature>
<dbReference type="OrthoDB" id="1493027at2"/>
<dbReference type="RefSeq" id="WP_010266294.1">
    <property type="nucleotide sequence ID" value="NZ_CAEG01000019.1"/>
</dbReference>
<feature type="transmembrane region" description="Helical" evidence="1">
    <location>
        <begin position="88"/>
        <end position="108"/>
    </location>
</feature>
<gene>
    <name evidence="4" type="ORF">SAMN05444145_11248</name>
</gene>
<keyword evidence="1" id="KW-0472">Membrane</keyword>
<keyword evidence="1" id="KW-0812">Transmembrane</keyword>
<dbReference type="GO" id="GO:0016989">
    <property type="term" value="F:sigma factor antagonist activity"/>
    <property type="evidence" value="ECO:0007669"/>
    <property type="project" value="TreeGrafter"/>
</dbReference>
<dbReference type="STRING" id="1033731.SAMN05444145_11248"/>